<dbReference type="AlphaFoldDB" id="A0ABD1I0G7"/>
<reference evidence="1 2" key="1">
    <citation type="submission" date="2024-06" db="EMBL/GenBank/DDBJ databases">
        <title>A chromosome level genome sequence of Diviner's sage (Salvia divinorum).</title>
        <authorList>
            <person name="Ford S.A."/>
            <person name="Ro D.-K."/>
            <person name="Ness R.W."/>
            <person name="Phillips M.A."/>
        </authorList>
    </citation>
    <scope>NUCLEOTIDE SEQUENCE [LARGE SCALE GENOMIC DNA]</scope>
    <source>
        <strain evidence="1">SAF-2024a</strain>
        <tissue evidence="1">Leaf</tissue>
    </source>
</reference>
<dbReference type="PANTHER" id="PTHR15600:SF42">
    <property type="entry name" value="SACSIN"/>
    <property type="match status" value="1"/>
</dbReference>
<sequence length="551" mass="61466">MKDAVIPNELSVWNPKNEVSFEIWVLAETLVKTIFSNFDVLYGNNFCNLLGKIACIPAEKGFPNIGGKRSGNRVLSSYSEAILMKDWPLAWSCAPILSIQSVVLPEYAWGPLQLSSPPAFSCVLSHLQVIGRNGGEDTLAHWPAISGIKTVDEVALEILRYLDKFWSSLSSSDITKLQQVAFLPAANGTRLVKASSLFGRLTINLSPFAFELPSAYLPYVKILRDLGLQDSLSVASARNLLSDLQTVYGYQRLNPNEFCAALEILHFICDEKNSPGISNWDSEAIVPDDGCRLVHAKSCVYIDCRGSHYVKHIDTSRIRFVHQDLPERVSEALGIKRLSDVVKEELDNGENLCELECIGSISLVAIRHKLLSESVQVTVWRILTTLVSSHPGYGRPNLETIQKTLVSIEKRLKFVKCLYTRFLLLPKSVNITLVSKNSVLLEWDTTLQHRALYFIDQFKTRVLIAEPPNYIAVTDLVSAVISHILDSPVSLPLGSLFLCPEYSETAVLDVLKLCFHTRGSEFGGGIETFLGKEILPQDATRVQFHPLRPFY</sequence>
<dbReference type="PANTHER" id="PTHR15600">
    <property type="entry name" value="SACSIN"/>
    <property type="match status" value="1"/>
</dbReference>
<dbReference type="InterPro" id="IPR052972">
    <property type="entry name" value="Sacsin_chaperone_reg"/>
</dbReference>
<evidence type="ECO:0000313" key="1">
    <source>
        <dbReference type="EMBL" id="KAL1560993.1"/>
    </source>
</evidence>
<dbReference type="Proteomes" id="UP001567538">
    <property type="component" value="Unassembled WGS sequence"/>
</dbReference>
<proteinExistence type="predicted"/>
<accession>A0ABD1I0G7</accession>
<name>A0ABD1I0G7_SALDI</name>
<organism evidence="1 2">
    <name type="scientific">Salvia divinorum</name>
    <name type="common">Maria pastora</name>
    <name type="synonym">Diviner's sage</name>
    <dbReference type="NCBI Taxonomy" id="28513"/>
    <lineage>
        <taxon>Eukaryota</taxon>
        <taxon>Viridiplantae</taxon>
        <taxon>Streptophyta</taxon>
        <taxon>Embryophyta</taxon>
        <taxon>Tracheophyta</taxon>
        <taxon>Spermatophyta</taxon>
        <taxon>Magnoliopsida</taxon>
        <taxon>eudicotyledons</taxon>
        <taxon>Gunneridae</taxon>
        <taxon>Pentapetalae</taxon>
        <taxon>asterids</taxon>
        <taxon>lamiids</taxon>
        <taxon>Lamiales</taxon>
        <taxon>Lamiaceae</taxon>
        <taxon>Nepetoideae</taxon>
        <taxon>Mentheae</taxon>
        <taxon>Salviinae</taxon>
        <taxon>Salvia</taxon>
        <taxon>Salvia subgen. Calosphace</taxon>
    </lineage>
</organism>
<comment type="caution">
    <text evidence="1">The sequence shown here is derived from an EMBL/GenBank/DDBJ whole genome shotgun (WGS) entry which is preliminary data.</text>
</comment>
<dbReference type="EMBL" id="JBEAFC010000004">
    <property type="protein sequence ID" value="KAL1560993.1"/>
    <property type="molecule type" value="Genomic_DNA"/>
</dbReference>
<evidence type="ECO:0000313" key="2">
    <source>
        <dbReference type="Proteomes" id="UP001567538"/>
    </source>
</evidence>
<protein>
    <submittedName>
        <fullName evidence="1">Sacsin isoform X2</fullName>
    </submittedName>
</protein>
<keyword evidence="2" id="KW-1185">Reference proteome</keyword>
<gene>
    <name evidence="1" type="ORF">AAHA92_11135</name>
</gene>